<evidence type="ECO:0000259" key="11">
    <source>
        <dbReference type="PROSITE" id="PS50016"/>
    </source>
</evidence>
<keyword evidence="5 8" id="KW-0862">Zinc</keyword>
<comment type="subcellular location">
    <subcellularLocation>
        <location evidence="1">Nucleus</location>
    </subcellularLocation>
</comment>
<dbReference type="Gene3D" id="3.30.40.10">
    <property type="entry name" value="Zinc/RING finger domain, C3HC4 (zinc finger)"/>
    <property type="match status" value="1"/>
</dbReference>
<dbReference type="OrthoDB" id="5411773at2759"/>
<evidence type="ECO:0000256" key="7">
    <source>
        <dbReference type="PIRSR" id="PIRSR628651-50"/>
    </source>
</evidence>
<proteinExistence type="inferred from homology"/>
<feature type="binding site" evidence="8">
    <location>
        <position position="256"/>
    </location>
    <ligand>
        <name>Zn(2+)</name>
        <dbReference type="ChEBI" id="CHEBI:29105"/>
        <label>2</label>
    </ligand>
</feature>
<dbReference type="SMART" id="SM00249">
    <property type="entry name" value="PHD"/>
    <property type="match status" value="1"/>
</dbReference>
<feature type="binding site" evidence="8">
    <location>
        <position position="265"/>
    </location>
    <ligand>
        <name>Zn(2+)</name>
        <dbReference type="ChEBI" id="CHEBI:29105"/>
        <label>1</label>
    </ligand>
</feature>
<evidence type="ECO:0000256" key="6">
    <source>
        <dbReference type="ARBA" id="ARBA00023242"/>
    </source>
</evidence>
<evidence type="ECO:0000256" key="5">
    <source>
        <dbReference type="ARBA" id="ARBA00022833"/>
    </source>
</evidence>
<dbReference type="GO" id="GO:0008270">
    <property type="term" value="F:zinc ion binding"/>
    <property type="evidence" value="ECO:0007669"/>
    <property type="project" value="UniProtKB-KW"/>
</dbReference>
<evidence type="ECO:0000313" key="13">
    <source>
        <dbReference type="Proteomes" id="UP000605970"/>
    </source>
</evidence>
<evidence type="ECO:0000256" key="3">
    <source>
        <dbReference type="ARBA" id="ARBA00022723"/>
    </source>
</evidence>
<comment type="caution">
    <text evidence="12">The sequence shown here is derived from an EMBL/GenBank/DDBJ whole genome shotgun (WGS) entry which is preliminary data.</text>
</comment>
<feature type="binding site" evidence="8">
    <location>
        <position position="280"/>
    </location>
    <ligand>
        <name>Zn(2+)</name>
        <dbReference type="ChEBI" id="CHEBI:29105"/>
        <label>2</label>
    </ligand>
</feature>
<evidence type="ECO:0000256" key="9">
    <source>
        <dbReference type="PROSITE-ProRule" id="PRU00146"/>
    </source>
</evidence>
<evidence type="ECO:0000256" key="2">
    <source>
        <dbReference type="ARBA" id="ARBA00010210"/>
    </source>
</evidence>
<dbReference type="InterPro" id="IPR011011">
    <property type="entry name" value="Znf_FYVE_PHD"/>
</dbReference>
<dbReference type="PANTHER" id="PTHR10333:SF89">
    <property type="entry name" value="INHIBITOR OF GROWTH PROTEIN"/>
    <property type="match status" value="1"/>
</dbReference>
<evidence type="ECO:0000256" key="1">
    <source>
        <dbReference type="ARBA" id="ARBA00004123"/>
    </source>
</evidence>
<dbReference type="GO" id="GO:0005634">
    <property type="term" value="C:nucleus"/>
    <property type="evidence" value="ECO:0007669"/>
    <property type="project" value="UniProtKB-SubCell"/>
</dbReference>
<dbReference type="InterPro" id="IPR019786">
    <property type="entry name" value="Zinc_finger_PHD-type_CS"/>
</dbReference>
<feature type="binding site" evidence="8">
    <location>
        <position position="283"/>
    </location>
    <ligand>
        <name>Zn(2+)</name>
        <dbReference type="ChEBI" id="CHEBI:29105"/>
        <label>2</label>
    </ligand>
</feature>
<evidence type="ECO:0000313" key="12">
    <source>
        <dbReference type="EMBL" id="KAF7638296.1"/>
    </source>
</evidence>
<dbReference type="InterPro" id="IPR019787">
    <property type="entry name" value="Znf_PHD-finger"/>
</dbReference>
<sequence length="309" mass="35586">MRKFGLLLVSLNELIVRYYIFLMFKIKNIKLIKEEQRNSYDDWEQTSAQNSRKSSIRTTIKQPCQRKGLIVSRTPSGKFQSDRTTLSPSNIILQDLSISKNSSNRNEDSTETNNEDFQNNNNDDCLDELDGTIQISSDQDCPSPPTFYRNIDEKLQSSLLHCNRSPPWNGRQTSVECEIEFSPLGTRASKRRICVKGGDNDCGEGRSPRKRNREMNDIALDGEVRRRPAVSNDEPTYCLCEQVSFGDMICCDYELCSVEWFHFSCVNLKSKPKQGKRWFCPLCRLNDKPGSLKPELQQKLDQIHKLQGH</sequence>
<feature type="region of interest" description="Disordered" evidence="10">
    <location>
        <begin position="97"/>
        <end position="128"/>
    </location>
</feature>
<feature type="domain" description="PHD-type" evidence="11">
    <location>
        <begin position="235"/>
        <end position="286"/>
    </location>
</feature>
<keyword evidence="3 8" id="KW-0479">Metal-binding</keyword>
<feature type="compositionally biased region" description="Polar residues" evidence="10">
    <location>
        <begin position="45"/>
        <end position="62"/>
    </location>
</feature>
<dbReference type="SUPFAM" id="SSF57903">
    <property type="entry name" value="FYVE/PHD zinc finger"/>
    <property type="match status" value="1"/>
</dbReference>
<feature type="site" description="Histone H3K4me3 binding" evidence="7">
    <location>
        <position position="237"/>
    </location>
</feature>
<organism evidence="12 13">
    <name type="scientific">Meloidogyne graminicola</name>
    <dbReference type="NCBI Taxonomy" id="189291"/>
    <lineage>
        <taxon>Eukaryota</taxon>
        <taxon>Metazoa</taxon>
        <taxon>Ecdysozoa</taxon>
        <taxon>Nematoda</taxon>
        <taxon>Chromadorea</taxon>
        <taxon>Rhabditida</taxon>
        <taxon>Tylenchina</taxon>
        <taxon>Tylenchomorpha</taxon>
        <taxon>Tylenchoidea</taxon>
        <taxon>Meloidogynidae</taxon>
        <taxon>Meloidogyninae</taxon>
        <taxon>Meloidogyne</taxon>
    </lineage>
</organism>
<feature type="region of interest" description="Disordered" evidence="10">
    <location>
        <begin position="40"/>
        <end position="62"/>
    </location>
</feature>
<feature type="binding site" evidence="8">
    <location>
        <position position="251"/>
    </location>
    <ligand>
        <name>Zn(2+)</name>
        <dbReference type="ChEBI" id="CHEBI:29105"/>
        <label>2</label>
    </ligand>
</feature>
<reference evidence="12" key="1">
    <citation type="journal article" date="2020" name="Ecol. Evol.">
        <title>Genome structure and content of the rice root-knot nematode (Meloidogyne graminicola).</title>
        <authorList>
            <person name="Phan N.T."/>
            <person name="Danchin E.G.J."/>
            <person name="Klopp C."/>
            <person name="Perfus-Barbeoch L."/>
            <person name="Kozlowski D.K."/>
            <person name="Koutsovoulos G.D."/>
            <person name="Lopez-Roques C."/>
            <person name="Bouchez O."/>
            <person name="Zahm M."/>
            <person name="Besnard G."/>
            <person name="Bellafiore S."/>
        </authorList>
    </citation>
    <scope>NUCLEOTIDE SEQUENCE</scope>
    <source>
        <strain evidence="12">VN-18</strain>
    </source>
</reference>
<evidence type="ECO:0000256" key="8">
    <source>
        <dbReference type="PIRSR" id="PIRSR628651-51"/>
    </source>
</evidence>
<dbReference type="PROSITE" id="PS50016">
    <property type="entry name" value="ZF_PHD_2"/>
    <property type="match status" value="1"/>
</dbReference>
<keyword evidence="6" id="KW-0539">Nucleus</keyword>
<evidence type="ECO:0000256" key="4">
    <source>
        <dbReference type="ARBA" id="ARBA00022771"/>
    </source>
</evidence>
<comment type="similarity">
    <text evidence="2">Belongs to the ING family.</text>
</comment>
<dbReference type="InterPro" id="IPR013083">
    <property type="entry name" value="Znf_RING/FYVE/PHD"/>
</dbReference>
<dbReference type="InterPro" id="IPR001965">
    <property type="entry name" value="Znf_PHD"/>
</dbReference>
<dbReference type="EMBL" id="JABEBT010000013">
    <property type="protein sequence ID" value="KAF7638296.1"/>
    <property type="molecule type" value="Genomic_DNA"/>
</dbReference>
<feature type="site" description="Histone H3K4me3 binding" evidence="7">
    <location>
        <position position="248"/>
    </location>
</feature>
<dbReference type="PROSITE" id="PS01359">
    <property type="entry name" value="ZF_PHD_1"/>
    <property type="match status" value="1"/>
</dbReference>
<feature type="site" description="Histone H3K4me3 binding" evidence="7">
    <location>
        <position position="260"/>
    </location>
</feature>
<keyword evidence="4 9" id="KW-0863">Zinc-finger</keyword>
<accession>A0A8S9ZZ65</accession>
<dbReference type="PANTHER" id="PTHR10333">
    <property type="entry name" value="INHIBITOR OF GROWTH PROTEIN"/>
    <property type="match status" value="1"/>
</dbReference>
<feature type="site" description="Histone H3K4me3 binding" evidence="7">
    <location>
        <position position="252"/>
    </location>
</feature>
<dbReference type="AlphaFoldDB" id="A0A8S9ZZ65"/>
<name>A0A8S9ZZ65_9BILA</name>
<protein>
    <submittedName>
        <fullName evidence="12">PHD-type domain-containing protein</fullName>
    </submittedName>
</protein>
<feature type="binding site" evidence="8">
    <location>
        <position position="238"/>
    </location>
    <ligand>
        <name>Zn(2+)</name>
        <dbReference type="ChEBI" id="CHEBI:29105"/>
        <label>1</label>
    </ligand>
</feature>
<evidence type="ECO:0000256" key="10">
    <source>
        <dbReference type="SAM" id="MobiDB-lite"/>
    </source>
</evidence>
<dbReference type="Proteomes" id="UP000605970">
    <property type="component" value="Unassembled WGS sequence"/>
</dbReference>
<keyword evidence="13" id="KW-1185">Reference proteome</keyword>
<feature type="binding site" evidence="8">
    <location>
        <position position="262"/>
    </location>
    <ligand>
        <name>Zn(2+)</name>
        <dbReference type="ChEBI" id="CHEBI:29105"/>
        <label>1</label>
    </ligand>
</feature>
<dbReference type="InterPro" id="IPR028651">
    <property type="entry name" value="ING_fam"/>
</dbReference>
<dbReference type="GO" id="GO:0045893">
    <property type="term" value="P:positive regulation of DNA-templated transcription"/>
    <property type="evidence" value="ECO:0007669"/>
    <property type="project" value="TreeGrafter"/>
</dbReference>
<feature type="binding site" evidence="8">
    <location>
        <position position="240"/>
    </location>
    <ligand>
        <name>Zn(2+)</name>
        <dbReference type="ChEBI" id="CHEBI:29105"/>
        <label>1</label>
    </ligand>
</feature>
<gene>
    <name evidence="12" type="ORF">Mgra_00002270</name>
</gene>